<dbReference type="EMBL" id="JAGUCO010000019">
    <property type="protein sequence ID" value="MBS2100134.1"/>
    <property type="molecule type" value="Genomic_DNA"/>
</dbReference>
<dbReference type="InterPro" id="IPR001537">
    <property type="entry name" value="SpoU_MeTrfase"/>
</dbReference>
<dbReference type="InterPro" id="IPR029026">
    <property type="entry name" value="tRNA_m1G_MTases_N"/>
</dbReference>
<dbReference type="Proteomes" id="UP000708576">
    <property type="component" value="Unassembled WGS sequence"/>
</dbReference>
<dbReference type="SUPFAM" id="SSF55315">
    <property type="entry name" value="L30e-like"/>
    <property type="match status" value="1"/>
</dbReference>
<organism evidence="6 7">
    <name type="scientific">Carboxylicivirga linearis</name>
    <dbReference type="NCBI Taxonomy" id="1628157"/>
    <lineage>
        <taxon>Bacteria</taxon>
        <taxon>Pseudomonadati</taxon>
        <taxon>Bacteroidota</taxon>
        <taxon>Bacteroidia</taxon>
        <taxon>Marinilabiliales</taxon>
        <taxon>Marinilabiliaceae</taxon>
        <taxon>Carboxylicivirga</taxon>
    </lineage>
</organism>
<dbReference type="SUPFAM" id="SSF75217">
    <property type="entry name" value="alpha/beta knot"/>
    <property type="match status" value="1"/>
</dbReference>
<dbReference type="PANTHER" id="PTHR43191:SF2">
    <property type="entry name" value="RRNA METHYLTRANSFERASE 3, MITOCHONDRIAL"/>
    <property type="match status" value="1"/>
</dbReference>
<dbReference type="GO" id="GO:0032259">
    <property type="term" value="P:methylation"/>
    <property type="evidence" value="ECO:0007669"/>
    <property type="project" value="UniProtKB-KW"/>
</dbReference>
<dbReference type="Pfam" id="PF00588">
    <property type="entry name" value="SpoU_methylase"/>
    <property type="match status" value="1"/>
</dbReference>
<evidence type="ECO:0000313" key="6">
    <source>
        <dbReference type="EMBL" id="MBS2100134.1"/>
    </source>
</evidence>
<dbReference type="InterPro" id="IPR053888">
    <property type="entry name" value="MRM3-like_sub_bind"/>
</dbReference>
<feature type="domain" description="MRM3-like substrate binding" evidence="5">
    <location>
        <begin position="8"/>
        <end position="87"/>
    </location>
</feature>
<dbReference type="InterPro" id="IPR029064">
    <property type="entry name" value="Ribosomal_eL30-like_sf"/>
</dbReference>
<keyword evidence="2 6" id="KW-0489">Methyltransferase</keyword>
<dbReference type="Pfam" id="PF22435">
    <property type="entry name" value="MRM3-like_sub_bind"/>
    <property type="match status" value="1"/>
</dbReference>
<sequence>MLSKNKQKLITSLARKKHRDQEQLFVAEGHKLVDDLLTTSLKCKILIATDEWLNSNKNYLNNTEIINASLNEIKKVSSLKSTPPVMAVFEQPATNFDYEQLSTKLSLFLDDIQDPGNLGTIVRMADWFGIEDVFCTKGCADIYNSKTVQSTMGAIARVKVHYIEAANFFDSIDNVEIYGTFLEGDNLYQTDLKANGIIVMGNEGNGISKEVEKYVSTKINIPNYPPESATSESLNVAVATAITCAEFRRQLAF</sequence>
<feature type="domain" description="tRNA/rRNA methyltransferase SpoU type" evidence="4">
    <location>
        <begin position="105"/>
        <end position="244"/>
    </location>
</feature>
<dbReference type="CDD" id="cd18109">
    <property type="entry name" value="SpoU-like_RNA-MTase"/>
    <property type="match status" value="1"/>
</dbReference>
<protein>
    <submittedName>
        <fullName evidence="6">RNA methyltransferase</fullName>
    </submittedName>
</protein>
<accession>A0ABS5K069</accession>
<evidence type="ECO:0000256" key="3">
    <source>
        <dbReference type="ARBA" id="ARBA00022679"/>
    </source>
</evidence>
<comment type="caution">
    <text evidence="6">The sequence shown here is derived from an EMBL/GenBank/DDBJ whole genome shotgun (WGS) entry which is preliminary data.</text>
</comment>
<comment type="similarity">
    <text evidence="1">Belongs to the class IV-like SAM-binding methyltransferase superfamily. RNA methyltransferase TrmH family.</text>
</comment>
<dbReference type="PANTHER" id="PTHR43191">
    <property type="entry name" value="RRNA METHYLTRANSFERASE 3"/>
    <property type="match status" value="1"/>
</dbReference>
<gene>
    <name evidence="6" type="ORF">KEM10_17735</name>
</gene>
<keyword evidence="3" id="KW-0808">Transferase</keyword>
<name>A0ABS5K069_9BACT</name>
<proteinExistence type="inferred from homology"/>
<evidence type="ECO:0000313" key="7">
    <source>
        <dbReference type="Proteomes" id="UP000708576"/>
    </source>
</evidence>
<dbReference type="InterPro" id="IPR029028">
    <property type="entry name" value="Alpha/beta_knot_MTases"/>
</dbReference>
<reference evidence="6 7" key="1">
    <citation type="journal article" date="2015" name="Int. J. Syst. Evol. Microbiol.">
        <title>Carboxylicivirga linearis sp. nov., isolated from a sea cucumber culture pond.</title>
        <authorList>
            <person name="Wang F.Q."/>
            <person name="Zhou Y.X."/>
            <person name="Lin X.Z."/>
            <person name="Chen G.J."/>
            <person name="Du Z.J."/>
        </authorList>
    </citation>
    <scope>NUCLEOTIDE SEQUENCE [LARGE SCALE GENOMIC DNA]</scope>
    <source>
        <strain evidence="6 7">FB218</strain>
    </source>
</reference>
<dbReference type="GO" id="GO:0008168">
    <property type="term" value="F:methyltransferase activity"/>
    <property type="evidence" value="ECO:0007669"/>
    <property type="project" value="UniProtKB-KW"/>
</dbReference>
<keyword evidence="7" id="KW-1185">Reference proteome</keyword>
<evidence type="ECO:0000259" key="5">
    <source>
        <dbReference type="Pfam" id="PF22435"/>
    </source>
</evidence>
<evidence type="ECO:0000256" key="1">
    <source>
        <dbReference type="ARBA" id="ARBA00007228"/>
    </source>
</evidence>
<dbReference type="Gene3D" id="3.30.1330.30">
    <property type="match status" value="1"/>
</dbReference>
<dbReference type="Gene3D" id="3.40.1280.10">
    <property type="match status" value="1"/>
</dbReference>
<evidence type="ECO:0000256" key="2">
    <source>
        <dbReference type="ARBA" id="ARBA00022603"/>
    </source>
</evidence>
<evidence type="ECO:0000259" key="4">
    <source>
        <dbReference type="Pfam" id="PF00588"/>
    </source>
</evidence>
<dbReference type="InterPro" id="IPR051259">
    <property type="entry name" value="rRNA_Methyltransferase"/>
</dbReference>
<dbReference type="RefSeq" id="WP_212217450.1">
    <property type="nucleotide sequence ID" value="NZ_JAGUCO010000019.1"/>
</dbReference>